<protein>
    <submittedName>
        <fullName evidence="2">Uncharacterized protein</fullName>
    </submittedName>
</protein>
<gene>
    <name evidence="2" type="ORF">E4U56_003802</name>
</gene>
<name>A0A9P7SM00_9HYPO</name>
<feature type="region of interest" description="Disordered" evidence="1">
    <location>
        <begin position="23"/>
        <end position="82"/>
    </location>
</feature>
<evidence type="ECO:0000256" key="1">
    <source>
        <dbReference type="SAM" id="MobiDB-lite"/>
    </source>
</evidence>
<evidence type="ECO:0000313" key="2">
    <source>
        <dbReference type="EMBL" id="KAG5961590.1"/>
    </source>
</evidence>
<organism evidence="2 3">
    <name type="scientific">Claviceps arundinis</name>
    <dbReference type="NCBI Taxonomy" id="1623583"/>
    <lineage>
        <taxon>Eukaryota</taxon>
        <taxon>Fungi</taxon>
        <taxon>Dikarya</taxon>
        <taxon>Ascomycota</taxon>
        <taxon>Pezizomycotina</taxon>
        <taxon>Sordariomycetes</taxon>
        <taxon>Hypocreomycetidae</taxon>
        <taxon>Hypocreales</taxon>
        <taxon>Clavicipitaceae</taxon>
        <taxon>Claviceps</taxon>
    </lineage>
</organism>
<evidence type="ECO:0000313" key="3">
    <source>
        <dbReference type="Proteomes" id="UP000784919"/>
    </source>
</evidence>
<proteinExistence type="predicted"/>
<accession>A0A9P7SM00</accession>
<comment type="caution">
    <text evidence="2">The sequence shown here is derived from an EMBL/GenBank/DDBJ whole genome shotgun (WGS) entry which is preliminary data.</text>
</comment>
<dbReference type="Proteomes" id="UP000784919">
    <property type="component" value="Unassembled WGS sequence"/>
</dbReference>
<feature type="compositionally biased region" description="Gly residues" evidence="1">
    <location>
        <begin position="57"/>
        <end position="71"/>
    </location>
</feature>
<feature type="non-terminal residue" evidence="2">
    <location>
        <position position="1"/>
    </location>
</feature>
<dbReference type="AlphaFoldDB" id="A0A9P7SM00"/>
<sequence>SGESQIVRRLRRWLFHRLRSFWLSGSGDNGGDAGLEDGASARKSRTGSRAIAPSDGSGPGGNGWDGDGVGGCDSERDMVRGG</sequence>
<feature type="compositionally biased region" description="Basic and acidic residues" evidence="1">
    <location>
        <begin position="73"/>
        <end position="82"/>
    </location>
</feature>
<dbReference type="EMBL" id="SRPS01000248">
    <property type="protein sequence ID" value="KAG5961590.1"/>
    <property type="molecule type" value="Genomic_DNA"/>
</dbReference>
<reference evidence="2" key="1">
    <citation type="journal article" date="2020" name="bioRxiv">
        <title>Whole genome comparisons of ergot fungi reveals the divergence and evolution of species within the genus Claviceps are the result of varying mechanisms driving genome evolution and host range expansion.</title>
        <authorList>
            <person name="Wyka S.A."/>
            <person name="Mondo S.J."/>
            <person name="Liu M."/>
            <person name="Dettman J."/>
            <person name="Nalam V."/>
            <person name="Broders K.D."/>
        </authorList>
    </citation>
    <scope>NUCLEOTIDE SEQUENCE</scope>
    <source>
        <strain evidence="2">CCC 1102</strain>
    </source>
</reference>